<dbReference type="Pfam" id="PF13927">
    <property type="entry name" value="Ig_3"/>
    <property type="match status" value="2"/>
</dbReference>
<feature type="compositionally biased region" description="Basic and acidic residues" evidence="7">
    <location>
        <begin position="1091"/>
        <end position="1105"/>
    </location>
</feature>
<evidence type="ECO:0000259" key="10">
    <source>
        <dbReference type="PROSITE" id="PS50853"/>
    </source>
</evidence>
<evidence type="ECO:0000256" key="3">
    <source>
        <dbReference type="ARBA" id="ARBA00023136"/>
    </source>
</evidence>
<feature type="domain" description="Ig-like" evidence="9">
    <location>
        <begin position="213"/>
        <end position="308"/>
    </location>
</feature>
<keyword evidence="8" id="KW-1133">Transmembrane helix</keyword>
<feature type="domain" description="Ig-like" evidence="9">
    <location>
        <begin position="418"/>
        <end position="514"/>
    </location>
</feature>
<dbReference type="SUPFAM" id="SSF49265">
    <property type="entry name" value="Fibronectin type III"/>
    <property type="match status" value="1"/>
</dbReference>
<feature type="region of interest" description="Disordered" evidence="7">
    <location>
        <begin position="1147"/>
        <end position="1166"/>
    </location>
</feature>
<evidence type="ECO:0000256" key="2">
    <source>
        <dbReference type="ARBA" id="ARBA00022737"/>
    </source>
</evidence>
<feature type="domain" description="Ig-like" evidence="9">
    <location>
        <begin position="119"/>
        <end position="208"/>
    </location>
</feature>
<dbReference type="InterPro" id="IPR013162">
    <property type="entry name" value="CD80_C2-set"/>
</dbReference>
<keyword evidence="8" id="KW-0812">Transmembrane</keyword>
<dbReference type="InterPro" id="IPR036116">
    <property type="entry name" value="FN3_sf"/>
</dbReference>
<evidence type="ECO:0000256" key="4">
    <source>
        <dbReference type="ARBA" id="ARBA00023157"/>
    </source>
</evidence>
<feature type="compositionally biased region" description="Basic residues" evidence="7">
    <location>
        <begin position="1106"/>
        <end position="1115"/>
    </location>
</feature>
<dbReference type="CDD" id="cd00063">
    <property type="entry name" value="FN3"/>
    <property type="match status" value="1"/>
</dbReference>
<dbReference type="InterPro" id="IPR003599">
    <property type="entry name" value="Ig_sub"/>
</dbReference>
<accession>A0A0K2UQ36</accession>
<reference evidence="11" key="1">
    <citation type="submission" date="2014-05" db="EMBL/GenBank/DDBJ databases">
        <authorList>
            <person name="Chronopoulou M."/>
        </authorList>
    </citation>
    <scope>NUCLEOTIDE SEQUENCE</scope>
    <source>
        <tissue evidence="11">Whole organism</tissue>
    </source>
</reference>
<dbReference type="PROSITE" id="PS50835">
    <property type="entry name" value="IG_LIKE"/>
    <property type="match status" value="8"/>
</dbReference>
<keyword evidence="6" id="KW-0393">Immunoglobulin domain</keyword>
<feature type="compositionally biased region" description="Acidic residues" evidence="7">
    <location>
        <begin position="52"/>
        <end position="61"/>
    </location>
</feature>
<dbReference type="EMBL" id="HACA01022480">
    <property type="protein sequence ID" value="CDW39841.1"/>
    <property type="molecule type" value="Transcribed_RNA"/>
</dbReference>
<dbReference type="InterPro" id="IPR051275">
    <property type="entry name" value="Cell_adhesion_signaling"/>
</dbReference>
<evidence type="ECO:0000259" key="9">
    <source>
        <dbReference type="PROSITE" id="PS50835"/>
    </source>
</evidence>
<dbReference type="AlphaFoldDB" id="A0A0K2UQ36"/>
<dbReference type="Pfam" id="PF07679">
    <property type="entry name" value="I-set"/>
    <property type="match status" value="1"/>
</dbReference>
<evidence type="ECO:0008006" key="12">
    <source>
        <dbReference type="Google" id="ProtNLM"/>
    </source>
</evidence>
<dbReference type="SMART" id="SM00408">
    <property type="entry name" value="IGc2"/>
    <property type="match status" value="6"/>
</dbReference>
<keyword evidence="2" id="KW-0677">Repeat</keyword>
<protein>
    <recommendedName>
        <fullName evidence="12">Nephrinlike [Megachile rotundata]</fullName>
    </recommendedName>
</protein>
<keyword evidence="3 8" id="KW-0472">Membrane</keyword>
<feature type="domain" description="Ig-like" evidence="9">
    <location>
        <begin position="527"/>
        <end position="616"/>
    </location>
</feature>
<dbReference type="InterPro" id="IPR003598">
    <property type="entry name" value="Ig_sub2"/>
</dbReference>
<dbReference type="GO" id="GO:0030154">
    <property type="term" value="P:cell differentiation"/>
    <property type="evidence" value="ECO:0007669"/>
    <property type="project" value="UniProtKB-ARBA"/>
</dbReference>
<keyword evidence="5" id="KW-0325">Glycoprotein</keyword>
<evidence type="ECO:0000256" key="8">
    <source>
        <dbReference type="SAM" id="Phobius"/>
    </source>
</evidence>
<dbReference type="PANTHER" id="PTHR11640:SF31">
    <property type="entry name" value="IRREGULAR CHIASM C-ROUGHEST PROTEIN-RELATED"/>
    <property type="match status" value="1"/>
</dbReference>
<dbReference type="InterPro" id="IPR003961">
    <property type="entry name" value="FN3_dom"/>
</dbReference>
<dbReference type="GO" id="GO:0016020">
    <property type="term" value="C:membrane"/>
    <property type="evidence" value="ECO:0007669"/>
    <property type="project" value="UniProtKB-SubCell"/>
</dbReference>
<dbReference type="InterPro" id="IPR007110">
    <property type="entry name" value="Ig-like_dom"/>
</dbReference>
<feature type="compositionally biased region" description="Basic residues" evidence="7">
    <location>
        <begin position="1030"/>
        <end position="1041"/>
    </location>
</feature>
<feature type="domain" description="Ig-like" evidence="9">
    <location>
        <begin position="621"/>
        <end position="709"/>
    </location>
</feature>
<comment type="subcellular location">
    <subcellularLocation>
        <location evidence="1">Membrane</location>
        <topology evidence="1">Single-pass type I membrane protein</topology>
    </subcellularLocation>
</comment>
<proteinExistence type="predicted"/>
<feature type="transmembrane region" description="Helical" evidence="8">
    <location>
        <begin position="942"/>
        <end position="965"/>
    </location>
</feature>
<dbReference type="Pfam" id="PF00041">
    <property type="entry name" value="fn3"/>
    <property type="match status" value="1"/>
</dbReference>
<dbReference type="InterPro" id="IPR013783">
    <property type="entry name" value="Ig-like_fold"/>
</dbReference>
<dbReference type="Pfam" id="PF13895">
    <property type="entry name" value="Ig_2"/>
    <property type="match status" value="1"/>
</dbReference>
<evidence type="ECO:0000256" key="5">
    <source>
        <dbReference type="ARBA" id="ARBA00023180"/>
    </source>
</evidence>
<feature type="non-terminal residue" evidence="11">
    <location>
        <position position="1"/>
    </location>
</feature>
<feature type="region of interest" description="Disordered" evidence="7">
    <location>
        <begin position="1004"/>
        <end position="1121"/>
    </location>
</feature>
<dbReference type="SMART" id="SM00060">
    <property type="entry name" value="FN3"/>
    <property type="match status" value="1"/>
</dbReference>
<evidence type="ECO:0000313" key="11">
    <source>
        <dbReference type="EMBL" id="CDW39841.1"/>
    </source>
</evidence>
<dbReference type="PROSITE" id="PS50853">
    <property type="entry name" value="FN3"/>
    <property type="match status" value="1"/>
</dbReference>
<dbReference type="OrthoDB" id="10028801at2759"/>
<dbReference type="SMART" id="SM00409">
    <property type="entry name" value="IG"/>
    <property type="match status" value="8"/>
</dbReference>
<dbReference type="InterPro" id="IPR013098">
    <property type="entry name" value="Ig_I-set"/>
</dbReference>
<dbReference type="PANTHER" id="PTHR11640">
    <property type="entry name" value="NEPHRIN"/>
    <property type="match status" value="1"/>
</dbReference>
<dbReference type="Gene3D" id="2.60.40.10">
    <property type="entry name" value="Immunoglobulins"/>
    <property type="match status" value="9"/>
</dbReference>
<evidence type="ECO:0000256" key="1">
    <source>
        <dbReference type="ARBA" id="ARBA00004479"/>
    </source>
</evidence>
<feature type="region of interest" description="Disordered" evidence="7">
    <location>
        <begin position="48"/>
        <end position="70"/>
    </location>
</feature>
<dbReference type="SUPFAM" id="SSF48726">
    <property type="entry name" value="Immunoglobulin"/>
    <property type="match status" value="8"/>
</dbReference>
<feature type="compositionally biased region" description="Polar residues" evidence="7">
    <location>
        <begin position="1004"/>
        <end position="1025"/>
    </location>
</feature>
<feature type="non-terminal residue" evidence="11">
    <location>
        <position position="1221"/>
    </location>
</feature>
<feature type="domain" description="Ig-like" evidence="9">
    <location>
        <begin position="9"/>
        <end position="107"/>
    </location>
</feature>
<evidence type="ECO:0000256" key="7">
    <source>
        <dbReference type="SAM" id="MobiDB-lite"/>
    </source>
</evidence>
<feature type="domain" description="Ig-like" evidence="9">
    <location>
        <begin position="316"/>
        <end position="411"/>
    </location>
</feature>
<feature type="domain" description="Ig-like" evidence="9">
    <location>
        <begin position="716"/>
        <end position="824"/>
    </location>
</feature>
<sequence length="1221" mass="135341">TSIEIIGHPQGSKIEIRENEEIELQCRVSNAKPKAVIRWYRKGNRFNSESETISEEEGQDSEGEKTSGRKTVTSAIRFRPTSADNGAIFACEAEHPALISKSPMRVTVVLSVMYPSGPPEIEGYIQGETIRMGQTVSLICVSHGGNPLAEVVWYRGDEQIDFSYYTTGRESRNMYTFVASSEDNNKRYRCKAKNTVSVEPLTADIVLSVQFAPDKVTIEGPTEANVGDTLSFDCITTNSNPPAIVQWVVDSRSAQENFTVRTESERGGWETRSNISVLIGPNDRNKIISCYAINNDLGETVVQTHTISVLYPPGKPSITGIDPGTIMDEGQSRRLTCISMAGNPLATLTWYRGDEIIQGTTQDDDETETKNYAQSELHLTANYSDNGMVYRCEASNPATAQESGPLSSTITLSVRFKPITIAVKSDPEVPKAGKKAYLFCETGSSNPTANVIWRRNDGLSIENQGEIRVRSGPFGGNLTTNVLGIDVEARDHGVTFICEATNEELGESVNDGITMTVKYKPIFDIDPTDTIFSVEEGSDLVVNISVRANPFDVTYRWANPYNENIPNITLDSDNIPRIYSIQNLLNITEARKEDAGRYKFKVNNSEGKSRLKIKIDVLYGATISDITDAVMVVTGETAHFECVVDAKPITADTISWSRVGFDMEGRTSMQNGTNSMHLTVYNVSKEDAGEFLCTANNGIADMKDTKSTFLLVRQRPRIEESPANSKAASDKRKTAVLTCRAQGTPDVVFSWSRMGSVISQEPEEDESEEIEDEKYEIKYNVIDRMTWESELHIKNVSSRDYGSYDCIAQNEEGISRYAVYLNVTSRPDTPTLLNVFNYTYNSVYLTWIPGFDGGHKQSFIIRYRKKGSKTYQYVDVHHSSTNSFEVEDLKLGTKYSFSVKAFNDLGDSEFTSENVAVETLSYLEGMVKPEDKDVERTISQGIILTITLVSGLLLILNVILISCYVKRRRIIRMNGSSVAEGGSTNGSTKSATIEMYAGSSYNETMSGETLSSISEKSGSYTSSSVDPIHGHHHHIHHHPHPLPHNVPPSGGASTGAPKNNGGHNTHHHHTLPSSTSHNHHHHHQSNRRSHRREEESMIDKSVCSDHRHHHHHHHHLDQPTVMGAASTYLVDNPPSRASSNHLNYVTMPRRAPHPRQSSTPSEPLMVPRESSIEDQGRQAYIQSLGIDNDGDDVVGVGRGIYASTLDIESPIKKTYNGLYVP</sequence>
<organism evidence="11">
    <name type="scientific">Lepeophtheirus salmonis</name>
    <name type="common">Salmon louse</name>
    <name type="synonym">Caligus salmonis</name>
    <dbReference type="NCBI Taxonomy" id="72036"/>
    <lineage>
        <taxon>Eukaryota</taxon>
        <taxon>Metazoa</taxon>
        <taxon>Ecdysozoa</taxon>
        <taxon>Arthropoda</taxon>
        <taxon>Crustacea</taxon>
        <taxon>Multicrustacea</taxon>
        <taxon>Hexanauplia</taxon>
        <taxon>Copepoda</taxon>
        <taxon>Siphonostomatoida</taxon>
        <taxon>Caligidae</taxon>
        <taxon>Lepeophtheirus</taxon>
    </lineage>
</organism>
<evidence type="ECO:0000256" key="6">
    <source>
        <dbReference type="ARBA" id="ARBA00023319"/>
    </source>
</evidence>
<name>A0A0K2UQ36_LEPSM</name>
<dbReference type="InterPro" id="IPR036179">
    <property type="entry name" value="Ig-like_dom_sf"/>
</dbReference>
<feature type="compositionally biased region" description="Basic residues" evidence="7">
    <location>
        <begin position="1077"/>
        <end position="1090"/>
    </location>
</feature>
<keyword evidence="4" id="KW-1015">Disulfide bond</keyword>
<feature type="domain" description="Fibronectin type-III" evidence="10">
    <location>
        <begin position="829"/>
        <end position="922"/>
    </location>
</feature>
<dbReference type="GO" id="GO:0009653">
    <property type="term" value="P:anatomical structure morphogenesis"/>
    <property type="evidence" value="ECO:0007669"/>
    <property type="project" value="UniProtKB-ARBA"/>
</dbReference>
<dbReference type="Pfam" id="PF08205">
    <property type="entry name" value="C2-set_2"/>
    <property type="match status" value="2"/>
</dbReference>